<feature type="transmembrane region" description="Helical" evidence="6">
    <location>
        <begin position="138"/>
        <end position="163"/>
    </location>
</feature>
<feature type="compositionally biased region" description="Basic and acidic residues" evidence="5">
    <location>
        <begin position="271"/>
        <end position="286"/>
    </location>
</feature>
<feature type="transmembrane region" description="Helical" evidence="6">
    <location>
        <begin position="424"/>
        <end position="444"/>
    </location>
</feature>
<feature type="transmembrane region" description="Helical" evidence="6">
    <location>
        <begin position="18"/>
        <end position="36"/>
    </location>
</feature>
<dbReference type="InterPro" id="IPR036259">
    <property type="entry name" value="MFS_trans_sf"/>
</dbReference>
<evidence type="ECO:0000256" key="3">
    <source>
        <dbReference type="ARBA" id="ARBA00022989"/>
    </source>
</evidence>
<dbReference type="WBParaSite" id="TREG1_116730.4">
    <property type="protein sequence ID" value="TREG1_116730.4"/>
    <property type="gene ID" value="TREG1_116730"/>
</dbReference>
<keyword evidence="4 6" id="KW-0472">Membrane</keyword>
<dbReference type="AlphaFoldDB" id="A0AA85IXM9"/>
<evidence type="ECO:0000256" key="6">
    <source>
        <dbReference type="SAM" id="Phobius"/>
    </source>
</evidence>
<organism evidence="7 8">
    <name type="scientific">Trichobilharzia regenti</name>
    <name type="common">Nasal bird schistosome</name>
    <dbReference type="NCBI Taxonomy" id="157069"/>
    <lineage>
        <taxon>Eukaryota</taxon>
        <taxon>Metazoa</taxon>
        <taxon>Spiralia</taxon>
        <taxon>Lophotrochozoa</taxon>
        <taxon>Platyhelminthes</taxon>
        <taxon>Trematoda</taxon>
        <taxon>Digenea</taxon>
        <taxon>Strigeidida</taxon>
        <taxon>Schistosomatoidea</taxon>
        <taxon>Schistosomatidae</taxon>
        <taxon>Trichobilharzia</taxon>
    </lineage>
</organism>
<dbReference type="Pfam" id="PF07690">
    <property type="entry name" value="MFS_1"/>
    <property type="match status" value="1"/>
</dbReference>
<comment type="subcellular location">
    <subcellularLocation>
        <location evidence="1">Membrane</location>
        <topology evidence="1">Multi-pass membrane protein</topology>
    </subcellularLocation>
</comment>
<accession>A0AA85IXM9</accession>
<sequence length="593" mass="65921">MSSQVYKDFTVILYRRRWFALFIFCFCSFSNAYQWIHLNIISDRVLFFWGASIPGSTEDVHQIAVDWLSMIYMLTYIPLIFPSTWILDKWGLRVTMLVATALNAVGAWAKCIAGAVTYEPRPSLANQTIPWDHKLGFPILMIGQTICGIAQSGILGIPAHLAATWFGENEVSTATSFGVFGNQIGVAVGFLVPPLIVPMLPYITDTTSGNPTSILDPAVDVIQFFANMKYYTMILLYFSAALNTLPFLLVIFFFKAKPPTEPSLAQYKRSARPDKQKAKPEDKFDVFHSNGGYTKSPEANNHISLSPGQETTPTINATPAKPSNNDDTVADQLTADNFVVHISLNQHGDKVYADNSKDNPSYESLRHYGKNATILAALKRLFSNLGFVLLFLSYGIITGVYYAVGTLLNNILLEYFTDSSLFGWAGFTMIVAGIFGSILGGVILDRTKKFKLVTCAIYILSLIWMAVFTGILYLRSMPLVFVSMFFLGFFMTGYLSLGFELAAELTYPESEGLSSGLLNTSAQIFGLILIHVATTLRTHHGVLPGNLFLTALLVLGSIMTICIKENLLRQQAHERTTEQQNMRKYTHTHTIDE</sequence>
<feature type="transmembrane region" description="Helical" evidence="6">
    <location>
        <begin position="456"/>
        <end position="474"/>
    </location>
</feature>
<dbReference type="PANTHER" id="PTHR10924:SF4">
    <property type="entry name" value="GH15861P"/>
    <property type="match status" value="1"/>
</dbReference>
<feature type="transmembrane region" description="Helical" evidence="6">
    <location>
        <begin position="184"/>
        <end position="203"/>
    </location>
</feature>
<feature type="compositionally biased region" description="Polar residues" evidence="5">
    <location>
        <begin position="291"/>
        <end position="323"/>
    </location>
</feature>
<evidence type="ECO:0000256" key="2">
    <source>
        <dbReference type="ARBA" id="ARBA00022692"/>
    </source>
</evidence>
<feature type="transmembrane region" description="Helical" evidence="6">
    <location>
        <begin position="480"/>
        <end position="503"/>
    </location>
</feature>
<evidence type="ECO:0008006" key="9">
    <source>
        <dbReference type="Google" id="ProtNLM"/>
    </source>
</evidence>
<evidence type="ECO:0000313" key="7">
    <source>
        <dbReference type="Proteomes" id="UP000050795"/>
    </source>
</evidence>
<evidence type="ECO:0000256" key="1">
    <source>
        <dbReference type="ARBA" id="ARBA00004141"/>
    </source>
</evidence>
<keyword evidence="7" id="KW-1185">Reference proteome</keyword>
<reference evidence="8" key="2">
    <citation type="submission" date="2023-11" db="UniProtKB">
        <authorList>
            <consortium name="WormBaseParasite"/>
        </authorList>
    </citation>
    <scope>IDENTIFICATION</scope>
</reference>
<dbReference type="InterPro" id="IPR011701">
    <property type="entry name" value="MFS"/>
</dbReference>
<evidence type="ECO:0000256" key="5">
    <source>
        <dbReference type="SAM" id="MobiDB-lite"/>
    </source>
</evidence>
<protein>
    <recommendedName>
        <fullName evidence="9">MFS domain-containing protein</fullName>
    </recommendedName>
</protein>
<dbReference type="PANTHER" id="PTHR10924">
    <property type="entry name" value="MAJOR FACILITATOR SUPERFAMILY PROTEIN-RELATED"/>
    <property type="match status" value="1"/>
</dbReference>
<feature type="transmembrane region" description="Helical" evidence="6">
    <location>
        <begin position="542"/>
        <end position="563"/>
    </location>
</feature>
<dbReference type="GO" id="GO:0097037">
    <property type="term" value="P:heme export"/>
    <property type="evidence" value="ECO:0007669"/>
    <property type="project" value="TreeGrafter"/>
</dbReference>
<feature type="transmembrane region" description="Helical" evidence="6">
    <location>
        <begin position="67"/>
        <end position="87"/>
    </location>
</feature>
<keyword evidence="3 6" id="KW-1133">Transmembrane helix</keyword>
<feature type="transmembrane region" description="Helical" evidence="6">
    <location>
        <begin position="381"/>
        <end position="404"/>
    </location>
</feature>
<dbReference type="GO" id="GO:0020037">
    <property type="term" value="F:heme binding"/>
    <property type="evidence" value="ECO:0007669"/>
    <property type="project" value="TreeGrafter"/>
</dbReference>
<feature type="region of interest" description="Disordered" evidence="5">
    <location>
        <begin position="265"/>
        <end position="323"/>
    </location>
</feature>
<keyword evidence="2 6" id="KW-0812">Transmembrane</keyword>
<dbReference type="SUPFAM" id="SSF103473">
    <property type="entry name" value="MFS general substrate transporter"/>
    <property type="match status" value="1"/>
</dbReference>
<evidence type="ECO:0000256" key="4">
    <source>
        <dbReference type="ARBA" id="ARBA00023136"/>
    </source>
</evidence>
<reference evidence="7" key="1">
    <citation type="submission" date="2022-06" db="EMBL/GenBank/DDBJ databases">
        <authorList>
            <person name="Berger JAMES D."/>
            <person name="Berger JAMES D."/>
        </authorList>
    </citation>
    <scope>NUCLEOTIDE SEQUENCE [LARGE SCALE GENOMIC DNA]</scope>
</reference>
<name>A0AA85IXM9_TRIRE</name>
<feature type="transmembrane region" description="Helical" evidence="6">
    <location>
        <begin position="515"/>
        <end position="536"/>
    </location>
</feature>
<dbReference type="InterPro" id="IPR049680">
    <property type="entry name" value="FLVCR1-2_SLC49-like"/>
</dbReference>
<dbReference type="Proteomes" id="UP000050795">
    <property type="component" value="Unassembled WGS sequence"/>
</dbReference>
<dbReference type="Gene3D" id="1.20.1250.20">
    <property type="entry name" value="MFS general substrate transporter like domains"/>
    <property type="match status" value="2"/>
</dbReference>
<proteinExistence type="predicted"/>
<evidence type="ECO:0000313" key="8">
    <source>
        <dbReference type="WBParaSite" id="TREG1_116730.4"/>
    </source>
</evidence>
<dbReference type="GO" id="GO:0016020">
    <property type="term" value="C:membrane"/>
    <property type="evidence" value="ECO:0007669"/>
    <property type="project" value="UniProtKB-SubCell"/>
</dbReference>
<feature type="transmembrane region" description="Helical" evidence="6">
    <location>
        <begin position="94"/>
        <end position="118"/>
    </location>
</feature>
<feature type="transmembrane region" description="Helical" evidence="6">
    <location>
        <begin position="234"/>
        <end position="254"/>
    </location>
</feature>
<dbReference type="GO" id="GO:0015232">
    <property type="term" value="F:heme transmembrane transporter activity"/>
    <property type="evidence" value="ECO:0007669"/>
    <property type="project" value="TreeGrafter"/>
</dbReference>
<feature type="region of interest" description="Disordered" evidence="5">
    <location>
        <begin position="574"/>
        <end position="593"/>
    </location>
</feature>